<gene>
    <name evidence="2" type="ORF">O181_097253</name>
</gene>
<dbReference type="Proteomes" id="UP000765509">
    <property type="component" value="Unassembled WGS sequence"/>
</dbReference>
<evidence type="ECO:0000256" key="1">
    <source>
        <dbReference type="SAM" id="MobiDB-lite"/>
    </source>
</evidence>
<feature type="compositionally biased region" description="Low complexity" evidence="1">
    <location>
        <begin position="7"/>
        <end position="27"/>
    </location>
</feature>
<reference evidence="2" key="1">
    <citation type="submission" date="2021-03" db="EMBL/GenBank/DDBJ databases">
        <title>Draft genome sequence of rust myrtle Austropuccinia psidii MF-1, a brazilian biotype.</title>
        <authorList>
            <person name="Quecine M.C."/>
            <person name="Pachon D.M.R."/>
            <person name="Bonatelli M.L."/>
            <person name="Correr F.H."/>
            <person name="Franceschini L.M."/>
            <person name="Leite T.F."/>
            <person name="Margarido G.R.A."/>
            <person name="Almeida C.A."/>
            <person name="Ferrarezi J.A."/>
            <person name="Labate C.A."/>
        </authorList>
    </citation>
    <scope>NUCLEOTIDE SEQUENCE</scope>
    <source>
        <strain evidence="2">MF-1</strain>
    </source>
</reference>
<dbReference type="AlphaFoldDB" id="A0A9Q3PD00"/>
<protein>
    <submittedName>
        <fullName evidence="2">Uncharacterized protein</fullName>
    </submittedName>
</protein>
<evidence type="ECO:0000313" key="2">
    <source>
        <dbReference type="EMBL" id="MBW0557538.1"/>
    </source>
</evidence>
<name>A0A9Q3PD00_9BASI</name>
<comment type="caution">
    <text evidence="2">The sequence shown here is derived from an EMBL/GenBank/DDBJ whole genome shotgun (WGS) entry which is preliminary data.</text>
</comment>
<proteinExistence type="predicted"/>
<organism evidence="2 3">
    <name type="scientific">Austropuccinia psidii MF-1</name>
    <dbReference type="NCBI Taxonomy" id="1389203"/>
    <lineage>
        <taxon>Eukaryota</taxon>
        <taxon>Fungi</taxon>
        <taxon>Dikarya</taxon>
        <taxon>Basidiomycota</taxon>
        <taxon>Pucciniomycotina</taxon>
        <taxon>Pucciniomycetes</taxon>
        <taxon>Pucciniales</taxon>
        <taxon>Sphaerophragmiaceae</taxon>
        <taxon>Austropuccinia</taxon>
    </lineage>
</organism>
<feature type="region of interest" description="Disordered" evidence="1">
    <location>
        <begin position="1"/>
        <end position="27"/>
    </location>
</feature>
<accession>A0A9Q3PD00</accession>
<dbReference type="EMBL" id="AVOT02065435">
    <property type="protein sequence ID" value="MBW0557538.1"/>
    <property type="molecule type" value="Genomic_DNA"/>
</dbReference>
<keyword evidence="3" id="KW-1185">Reference proteome</keyword>
<evidence type="ECO:0000313" key="3">
    <source>
        <dbReference type="Proteomes" id="UP000765509"/>
    </source>
</evidence>
<sequence>MTRRISNHPNFSPSNSSLPSPSGSGSQSAISLIHFTMPSVLILENGTPELEYICLPPNGMSPPNWSIWPHSSVWNQSLNQDISIHFKQEIQPLPIRIPLSTIKSSGLRD</sequence>